<feature type="transmembrane region" description="Helical" evidence="1">
    <location>
        <begin position="229"/>
        <end position="251"/>
    </location>
</feature>
<keyword evidence="1" id="KW-0472">Membrane</keyword>
<feature type="transmembrane region" description="Helical" evidence="1">
    <location>
        <begin position="78"/>
        <end position="95"/>
    </location>
</feature>
<organism evidence="2 3">
    <name type="scientific">Floricoccus tropicus</name>
    <dbReference type="NCBI Taxonomy" id="1859473"/>
    <lineage>
        <taxon>Bacteria</taxon>
        <taxon>Bacillati</taxon>
        <taxon>Bacillota</taxon>
        <taxon>Bacilli</taxon>
        <taxon>Lactobacillales</taxon>
        <taxon>Streptococcaceae</taxon>
        <taxon>Floricoccus</taxon>
    </lineage>
</organism>
<gene>
    <name evidence="2" type="ORF">BG261_08950</name>
</gene>
<comment type="caution">
    <text evidence="2">The sequence shown here is derived from an EMBL/GenBank/DDBJ whole genome shotgun (WGS) entry which is preliminary data.</text>
</comment>
<proteinExistence type="predicted"/>
<dbReference type="Proteomes" id="UP000178622">
    <property type="component" value="Unassembled WGS sequence"/>
</dbReference>
<feature type="transmembrane region" description="Helical" evidence="1">
    <location>
        <begin position="116"/>
        <end position="141"/>
    </location>
</feature>
<protein>
    <recommendedName>
        <fullName evidence="4">ABC transporter permease</fullName>
    </recommendedName>
</protein>
<keyword evidence="3" id="KW-1185">Reference proteome</keyword>
<dbReference type="RefSeq" id="WP_070791458.1">
    <property type="nucleotide sequence ID" value="NZ_MKIR01000002.1"/>
</dbReference>
<evidence type="ECO:0008006" key="4">
    <source>
        <dbReference type="Google" id="ProtNLM"/>
    </source>
</evidence>
<feature type="transmembrane region" description="Helical" evidence="1">
    <location>
        <begin position="186"/>
        <end position="209"/>
    </location>
</feature>
<evidence type="ECO:0000313" key="2">
    <source>
        <dbReference type="EMBL" id="OFI50238.1"/>
    </source>
</evidence>
<evidence type="ECO:0000313" key="3">
    <source>
        <dbReference type="Proteomes" id="UP000178622"/>
    </source>
</evidence>
<evidence type="ECO:0000256" key="1">
    <source>
        <dbReference type="SAM" id="Phobius"/>
    </source>
</evidence>
<dbReference type="STRING" id="1859473.BG261_08950"/>
<feature type="transmembrane region" description="Helical" evidence="1">
    <location>
        <begin position="153"/>
        <end position="174"/>
    </location>
</feature>
<dbReference type="GO" id="GO:0005886">
    <property type="term" value="C:plasma membrane"/>
    <property type="evidence" value="ECO:0007669"/>
    <property type="project" value="UniProtKB-SubCell"/>
</dbReference>
<keyword evidence="1" id="KW-0812">Transmembrane</keyword>
<dbReference type="OrthoDB" id="4187110at2"/>
<dbReference type="GO" id="GO:0140359">
    <property type="term" value="F:ABC-type transporter activity"/>
    <property type="evidence" value="ECO:0007669"/>
    <property type="project" value="InterPro"/>
</dbReference>
<dbReference type="AlphaFoldDB" id="A0A1E8GRX4"/>
<sequence>MAQFNAFLNKEGVEAFRTGKLLIVTLIAIIFGIMNPLITKLTPQLMKLVSDDFDNMGVTLSDIKVDALMSWAQFFKNAPMLILVFVIMFSGILTQELQKESLLIILTKGLKRRNVILAKFSILAIIWTIVYWLCFAITYLYNAYYWDNSIVHNLMFSVFLIYMFGLWIISLIILTSVFTSCNYSSLMLIFIIFVASYLLGMISKLKMYVPTYLLSASELIKTNSGTSDYRNLLLIICVLLIFNLVISILVFDKKRI</sequence>
<dbReference type="EMBL" id="MKIR01000002">
    <property type="protein sequence ID" value="OFI50238.1"/>
    <property type="molecule type" value="Genomic_DNA"/>
</dbReference>
<name>A0A1E8GRX4_9LACT</name>
<reference evidence="3" key="1">
    <citation type="submission" date="2016-09" db="EMBL/GenBank/DDBJ databases">
        <title>Draft genome sequence of a novel species of the family Streptococcaceae isolated from flowers.</title>
        <authorList>
            <person name="Chuah L.-O."/>
            <person name="Yap K.-P."/>
            <person name="Thong K.L."/>
            <person name="Liong M.T."/>
            <person name="Ahmad R."/>
            <person name="Rusul G."/>
        </authorList>
    </citation>
    <scope>NUCLEOTIDE SEQUENCE [LARGE SCALE GENOMIC DNA]</scope>
    <source>
        <strain evidence="3">DF1</strain>
    </source>
</reference>
<feature type="transmembrane region" description="Helical" evidence="1">
    <location>
        <begin position="21"/>
        <end position="38"/>
    </location>
</feature>
<keyword evidence="1" id="KW-1133">Transmembrane helix</keyword>
<accession>A0A1E8GRX4</accession>